<dbReference type="OrthoDB" id="9792991at2"/>
<dbReference type="Pfam" id="PF02518">
    <property type="entry name" value="HATPase_c"/>
    <property type="match status" value="1"/>
</dbReference>
<evidence type="ECO:0000313" key="7">
    <source>
        <dbReference type="Proteomes" id="UP000297900"/>
    </source>
</evidence>
<dbReference type="SUPFAM" id="SSF55874">
    <property type="entry name" value="ATPase domain of HSP90 chaperone/DNA topoisomerase II/histidine kinase"/>
    <property type="match status" value="1"/>
</dbReference>
<comment type="catalytic activity">
    <reaction evidence="1">
        <text>ATP + protein L-histidine = ADP + protein N-phospho-L-histidine.</text>
        <dbReference type="EC" id="2.7.13.3"/>
    </reaction>
</comment>
<dbReference type="EMBL" id="SOMN01000023">
    <property type="protein sequence ID" value="TFE24751.1"/>
    <property type="molecule type" value="Genomic_DNA"/>
</dbReference>
<sequence length="115" mass="12776">MPSYSPQSARSRRRCWAASVIRCREGQVEIQLERQRDSAVLTVVNDAKFLAGSDVSLLFDRFYTADRTRSAQGSGLGLSIAKSLMEKMNGSLTAVLYGDRLALICAWSRDSRIIT</sequence>
<proteinExistence type="predicted"/>
<evidence type="ECO:0000256" key="2">
    <source>
        <dbReference type="ARBA" id="ARBA00012438"/>
    </source>
</evidence>
<dbReference type="PRINTS" id="PR00344">
    <property type="entry name" value="BCTRLSENSOR"/>
</dbReference>
<dbReference type="Proteomes" id="UP000297900">
    <property type="component" value="Unassembled WGS sequence"/>
</dbReference>
<dbReference type="GO" id="GO:0000155">
    <property type="term" value="F:phosphorelay sensor kinase activity"/>
    <property type="evidence" value="ECO:0007669"/>
    <property type="project" value="TreeGrafter"/>
</dbReference>
<name>A0A4Y8LT80_9BACL</name>
<evidence type="ECO:0000256" key="1">
    <source>
        <dbReference type="ARBA" id="ARBA00000085"/>
    </source>
</evidence>
<dbReference type="GO" id="GO:0005524">
    <property type="term" value="F:ATP binding"/>
    <property type="evidence" value="ECO:0007669"/>
    <property type="project" value="UniProtKB-KW"/>
</dbReference>
<evidence type="ECO:0000256" key="4">
    <source>
        <dbReference type="ARBA" id="ARBA00023012"/>
    </source>
</evidence>
<dbReference type="EC" id="2.7.13.3" evidence="2"/>
<dbReference type="CDD" id="cd00075">
    <property type="entry name" value="HATPase"/>
    <property type="match status" value="1"/>
</dbReference>
<dbReference type="PANTHER" id="PTHR43547:SF2">
    <property type="entry name" value="HYBRID SIGNAL TRANSDUCTION HISTIDINE KINASE C"/>
    <property type="match status" value="1"/>
</dbReference>
<dbReference type="InterPro" id="IPR036890">
    <property type="entry name" value="HATPase_C_sf"/>
</dbReference>
<dbReference type="SMART" id="SM00387">
    <property type="entry name" value="HATPase_c"/>
    <property type="match status" value="1"/>
</dbReference>
<dbReference type="InterPro" id="IPR003594">
    <property type="entry name" value="HATPase_dom"/>
</dbReference>
<dbReference type="PANTHER" id="PTHR43547">
    <property type="entry name" value="TWO-COMPONENT HISTIDINE KINASE"/>
    <property type="match status" value="1"/>
</dbReference>
<gene>
    <name evidence="6" type="ORF">E2980_15560</name>
</gene>
<dbReference type="InterPro" id="IPR004358">
    <property type="entry name" value="Sig_transdc_His_kin-like_C"/>
</dbReference>
<evidence type="ECO:0000313" key="6">
    <source>
        <dbReference type="EMBL" id="TFE24751.1"/>
    </source>
</evidence>
<comment type="caution">
    <text evidence="6">The sequence shown here is derived from an EMBL/GenBank/DDBJ whole genome shotgun (WGS) entry which is preliminary data.</text>
</comment>
<evidence type="ECO:0000256" key="3">
    <source>
        <dbReference type="ARBA" id="ARBA00022553"/>
    </source>
</evidence>
<organism evidence="6 7">
    <name type="scientific">Cohnella luojiensis</name>
    <dbReference type="NCBI Taxonomy" id="652876"/>
    <lineage>
        <taxon>Bacteria</taxon>
        <taxon>Bacillati</taxon>
        <taxon>Bacillota</taxon>
        <taxon>Bacilli</taxon>
        <taxon>Bacillales</taxon>
        <taxon>Paenibacillaceae</taxon>
        <taxon>Cohnella</taxon>
    </lineage>
</organism>
<keyword evidence="4" id="KW-0902">Two-component regulatory system</keyword>
<evidence type="ECO:0000259" key="5">
    <source>
        <dbReference type="SMART" id="SM00387"/>
    </source>
</evidence>
<protein>
    <recommendedName>
        <fullName evidence="2">histidine kinase</fullName>
        <ecNumber evidence="2">2.7.13.3</ecNumber>
    </recommendedName>
</protein>
<dbReference type="Gene3D" id="3.30.565.10">
    <property type="entry name" value="Histidine kinase-like ATPase, C-terminal domain"/>
    <property type="match status" value="1"/>
</dbReference>
<keyword evidence="6" id="KW-0547">Nucleotide-binding</keyword>
<keyword evidence="6" id="KW-0067">ATP-binding</keyword>
<dbReference type="AlphaFoldDB" id="A0A4Y8LT80"/>
<feature type="domain" description="Histidine kinase/HSP90-like ATPase" evidence="5">
    <location>
        <begin position="7"/>
        <end position="112"/>
    </location>
</feature>
<accession>A0A4Y8LT80</accession>
<keyword evidence="3" id="KW-0597">Phosphoprotein</keyword>
<reference evidence="6 7" key="1">
    <citation type="submission" date="2019-03" db="EMBL/GenBank/DDBJ databases">
        <title>Cohnella endophytica sp. nov., a novel endophytic bacterium isolated from bark of Sonneratia apetala.</title>
        <authorList>
            <person name="Tuo L."/>
        </authorList>
    </citation>
    <scope>NUCLEOTIDE SEQUENCE [LARGE SCALE GENOMIC DNA]</scope>
    <source>
        <strain evidence="6 7">CCTCC AB 208254</strain>
    </source>
</reference>
<keyword evidence="7" id="KW-1185">Reference proteome</keyword>